<feature type="region of interest" description="Disordered" evidence="2">
    <location>
        <begin position="293"/>
        <end position="352"/>
    </location>
</feature>
<evidence type="ECO:0000313" key="3">
    <source>
        <dbReference type="EMBL" id="EME80233.1"/>
    </source>
</evidence>
<feature type="compositionally biased region" description="Basic and acidic residues" evidence="2">
    <location>
        <begin position="305"/>
        <end position="317"/>
    </location>
</feature>
<keyword evidence="1" id="KW-0175">Coiled coil</keyword>
<proteinExistence type="predicted"/>
<reference evidence="3 4" key="1">
    <citation type="journal article" date="2012" name="PLoS Pathog.">
        <title>Diverse lifestyles and strategies of plant pathogenesis encoded in the genomes of eighteen Dothideomycetes fungi.</title>
        <authorList>
            <person name="Ohm R.A."/>
            <person name="Feau N."/>
            <person name="Henrissat B."/>
            <person name="Schoch C.L."/>
            <person name="Horwitz B.A."/>
            <person name="Barry K.W."/>
            <person name="Condon B.J."/>
            <person name="Copeland A.C."/>
            <person name="Dhillon B."/>
            <person name="Glaser F."/>
            <person name="Hesse C.N."/>
            <person name="Kosti I."/>
            <person name="LaButti K."/>
            <person name="Lindquist E.A."/>
            <person name="Lucas S."/>
            <person name="Salamov A.A."/>
            <person name="Bradshaw R.E."/>
            <person name="Ciuffetti L."/>
            <person name="Hamelin R.C."/>
            <person name="Kema G.H.J."/>
            <person name="Lawrence C."/>
            <person name="Scott J.A."/>
            <person name="Spatafora J.W."/>
            <person name="Turgeon B.G."/>
            <person name="de Wit P.J.G.M."/>
            <person name="Zhong S."/>
            <person name="Goodwin S.B."/>
            <person name="Grigoriev I.V."/>
        </authorList>
    </citation>
    <scope>NUCLEOTIDE SEQUENCE [LARGE SCALE GENOMIC DNA]</scope>
    <source>
        <strain evidence="3 4">CIRAD86</strain>
    </source>
</reference>
<gene>
    <name evidence="3" type="ORF">MYCFIDRAFT_198517</name>
</gene>
<dbReference type="HOGENOM" id="CLU_398019_0_0_1"/>
<feature type="compositionally biased region" description="Acidic residues" evidence="2">
    <location>
        <begin position="318"/>
        <end position="328"/>
    </location>
</feature>
<dbReference type="GeneID" id="19335731"/>
<dbReference type="AlphaFoldDB" id="M3ASX9"/>
<evidence type="ECO:0000256" key="1">
    <source>
        <dbReference type="SAM" id="Coils"/>
    </source>
</evidence>
<evidence type="ECO:0000313" key="4">
    <source>
        <dbReference type="Proteomes" id="UP000016932"/>
    </source>
</evidence>
<dbReference type="EMBL" id="KB446561">
    <property type="protein sequence ID" value="EME80233.1"/>
    <property type="molecule type" value="Genomic_DNA"/>
</dbReference>
<name>M3ASX9_PSEFD</name>
<dbReference type="Proteomes" id="UP000016932">
    <property type="component" value="Unassembled WGS sequence"/>
</dbReference>
<feature type="coiled-coil region" evidence="1">
    <location>
        <begin position="21"/>
        <end position="83"/>
    </location>
</feature>
<keyword evidence="4" id="KW-1185">Reference proteome</keyword>
<dbReference type="VEuPathDB" id="FungiDB:MYCFIDRAFT_198517"/>
<sequence>MDINNFNNMDTNTLHNLLYRSGELEAELRYVKEQLAEARNANQFLLARLSAPSSDTYSESKINASLQQKYERAIHENVRLKAQLGLAPSVALKGRIGIRPSYHRRRDSVASISEASREGTQATVDELLSFEEDDTSALETTLLQPVSHDTVTTLTPKKPEKKRDTFGLGIAHSFSADTNDDLFDQDHPPTSHRQKLHGFEIKYGDGTSAFVPTPITAPIEPVAPLPFHNAEHMRMMGMACFLEDQTPEERDRAWHRHAVNHPRHNGYEYIQYYEEVIRPAYLEKMKARGQAQGNARLATASPQAEVDHEPEREKGEPIDQELEASDETMEAKGNETQPSEVDSVSPKPADPASFDHLTVITAKEDLPPKSVGIDADTSPQVVLEVPHQLALSTHAEQKAPQEVQRAVDSDLQLPLQHDTAEAPPRFQHRDRALGQRPRFIPRGPQELEELFATSPPENIHTYRAVTISNIPKSATLHDVLSNIRCGRIFSAILHDTAGFRTNPPMETNVVTVTFTSGKDTKDFLKSCETNSTFTLPTTHATFEAAVALIPTITRPLPPWIISKMKLENLSRVLYIHDPEKTFPLDRVVEEMMRGGARKPLKESFDAEVPGLMLFEFASLQEAVDARRAMEKNFNFFGKIGRGFSTDPCEKAKGSREGGVGLGEEAVEAGGGGEELLMECGIKGEGEVEMVEG</sequence>
<dbReference type="eggNOG" id="ENOG502T3Q3">
    <property type="taxonomic scope" value="Eukaryota"/>
</dbReference>
<protein>
    <submittedName>
        <fullName evidence="3">Uncharacterized protein</fullName>
    </submittedName>
</protein>
<dbReference type="OrthoDB" id="5244622at2759"/>
<accession>M3ASX9</accession>
<organism evidence="3 4">
    <name type="scientific">Pseudocercospora fijiensis (strain CIRAD86)</name>
    <name type="common">Black leaf streak disease fungus</name>
    <name type="synonym">Mycosphaerella fijiensis</name>
    <dbReference type="NCBI Taxonomy" id="383855"/>
    <lineage>
        <taxon>Eukaryota</taxon>
        <taxon>Fungi</taxon>
        <taxon>Dikarya</taxon>
        <taxon>Ascomycota</taxon>
        <taxon>Pezizomycotina</taxon>
        <taxon>Dothideomycetes</taxon>
        <taxon>Dothideomycetidae</taxon>
        <taxon>Mycosphaerellales</taxon>
        <taxon>Mycosphaerellaceae</taxon>
        <taxon>Pseudocercospora</taxon>
    </lineage>
</organism>
<evidence type="ECO:0000256" key="2">
    <source>
        <dbReference type="SAM" id="MobiDB-lite"/>
    </source>
</evidence>
<dbReference type="KEGG" id="pfj:MYCFIDRAFT_198517"/>
<dbReference type="RefSeq" id="XP_007929243.1">
    <property type="nucleotide sequence ID" value="XM_007931052.1"/>
</dbReference>